<keyword evidence="2" id="KW-0808">Transferase</keyword>
<evidence type="ECO:0000313" key="7">
    <source>
        <dbReference type="Proteomes" id="UP001596015"/>
    </source>
</evidence>
<feature type="transmembrane region" description="Helical" evidence="4">
    <location>
        <begin position="27"/>
        <end position="49"/>
    </location>
</feature>
<evidence type="ECO:0000256" key="1">
    <source>
        <dbReference type="ARBA" id="ARBA00005189"/>
    </source>
</evidence>
<organism evidence="6 7">
    <name type="scientific">Chromohalobacter beijerinckii</name>
    <dbReference type="NCBI Taxonomy" id="86179"/>
    <lineage>
        <taxon>Bacteria</taxon>
        <taxon>Pseudomonadati</taxon>
        <taxon>Pseudomonadota</taxon>
        <taxon>Gammaproteobacteria</taxon>
        <taxon>Oceanospirillales</taxon>
        <taxon>Halomonadaceae</taxon>
        <taxon>Chromohalobacter</taxon>
    </lineage>
</organism>
<name>A0ABV8XJU4_9GAMM</name>
<feature type="transmembrane region" description="Helical" evidence="4">
    <location>
        <begin position="69"/>
        <end position="89"/>
    </location>
</feature>
<comment type="caution">
    <text evidence="6">The sequence shown here is derived from an EMBL/GenBank/DDBJ whole genome shotgun (WGS) entry which is preliminary data.</text>
</comment>
<evidence type="ECO:0000256" key="2">
    <source>
        <dbReference type="ARBA" id="ARBA00022679"/>
    </source>
</evidence>
<dbReference type="Pfam" id="PF01553">
    <property type="entry name" value="Acyltransferase"/>
    <property type="match status" value="1"/>
</dbReference>
<keyword evidence="4" id="KW-0472">Membrane</keyword>
<dbReference type="EMBL" id="JBHSEO010000057">
    <property type="protein sequence ID" value="MFC4417287.1"/>
    <property type="molecule type" value="Genomic_DNA"/>
</dbReference>
<dbReference type="RefSeq" id="WP_246940258.1">
    <property type="nucleotide sequence ID" value="NZ_JAKGAK010000003.1"/>
</dbReference>
<keyword evidence="4" id="KW-0812">Transmembrane</keyword>
<comment type="pathway">
    <text evidence="1">Lipid metabolism.</text>
</comment>
<evidence type="ECO:0000256" key="3">
    <source>
        <dbReference type="ARBA" id="ARBA00023315"/>
    </source>
</evidence>
<dbReference type="CDD" id="cd07989">
    <property type="entry name" value="LPLAT_AGPAT-like"/>
    <property type="match status" value="1"/>
</dbReference>
<proteinExistence type="predicted"/>
<dbReference type="Proteomes" id="UP001596015">
    <property type="component" value="Unassembled WGS sequence"/>
</dbReference>
<protein>
    <submittedName>
        <fullName evidence="6">Lysophospholipid acyltransferase family protein</fullName>
    </submittedName>
</protein>
<evidence type="ECO:0000313" key="6">
    <source>
        <dbReference type="EMBL" id="MFC4417287.1"/>
    </source>
</evidence>
<dbReference type="PANTHER" id="PTHR10434:SF66">
    <property type="entry name" value="PHOSPHOLIPID_GLYCEROL ACYLTRANSFERASE DOMAIN-CONTAINING PROTEIN"/>
    <property type="match status" value="1"/>
</dbReference>
<feature type="domain" description="Phospholipid/glycerol acyltransferase" evidence="5">
    <location>
        <begin position="102"/>
        <end position="210"/>
    </location>
</feature>
<evidence type="ECO:0000259" key="5">
    <source>
        <dbReference type="SMART" id="SM00563"/>
    </source>
</evidence>
<dbReference type="InterPro" id="IPR002123">
    <property type="entry name" value="Plipid/glycerol_acylTrfase"/>
</dbReference>
<gene>
    <name evidence="6" type="ORF">ACFO0E_12855</name>
</gene>
<dbReference type="SMART" id="SM00563">
    <property type="entry name" value="PlsC"/>
    <property type="match status" value="1"/>
</dbReference>
<dbReference type="PANTHER" id="PTHR10434">
    <property type="entry name" value="1-ACYL-SN-GLYCEROL-3-PHOSPHATE ACYLTRANSFERASE"/>
    <property type="match status" value="1"/>
</dbReference>
<accession>A0ABV8XJU4</accession>
<keyword evidence="3 6" id="KW-0012">Acyltransferase</keyword>
<reference evidence="7" key="1">
    <citation type="journal article" date="2019" name="Int. J. Syst. Evol. Microbiol.">
        <title>The Global Catalogue of Microorganisms (GCM) 10K type strain sequencing project: providing services to taxonomists for standard genome sequencing and annotation.</title>
        <authorList>
            <consortium name="The Broad Institute Genomics Platform"/>
            <consortium name="The Broad Institute Genome Sequencing Center for Infectious Disease"/>
            <person name="Wu L."/>
            <person name="Ma J."/>
        </authorList>
    </citation>
    <scope>NUCLEOTIDE SEQUENCE [LARGE SCALE GENOMIC DNA]</scope>
    <source>
        <strain evidence="7">CCUG 49679</strain>
    </source>
</reference>
<sequence>MSSSTLRHSNSPARTWISRHLNRGWRALGTLFSFTLFGCGGLVIGLLAAPMLNVLYREPRKRQHTARRLIAFSFRGFLMLMRGLGVLEYRLSHVSRLKRPGQLILANHPSLIDVIFLLAYTPNADCVVKGKLATNPFTRGPVRAAGYITNQDPQDVLEAAGHSLAQGHSLILFPEGTRTTPQRPIKFRRGGANIALRIGTPITPVLILCAPPTLSKEHPWYHVPARKVEIELHVLDDIPLPTDKQQPMAQTARRLTHQLSDYFNQELEQRRHERNPRPVA</sequence>
<evidence type="ECO:0000256" key="4">
    <source>
        <dbReference type="SAM" id="Phobius"/>
    </source>
</evidence>
<dbReference type="GO" id="GO:0016746">
    <property type="term" value="F:acyltransferase activity"/>
    <property type="evidence" value="ECO:0007669"/>
    <property type="project" value="UniProtKB-KW"/>
</dbReference>
<keyword evidence="7" id="KW-1185">Reference proteome</keyword>
<keyword evidence="4" id="KW-1133">Transmembrane helix</keyword>
<dbReference type="SUPFAM" id="SSF69593">
    <property type="entry name" value="Glycerol-3-phosphate (1)-acyltransferase"/>
    <property type="match status" value="1"/>
</dbReference>